<reference evidence="2 3" key="1">
    <citation type="submission" date="2019-12" db="EMBL/GenBank/DDBJ databases">
        <title>Nesterenkonia muleiensis sp. nov., a novel actinobacterium isolated from sap of Populus euphratica.</title>
        <authorList>
            <person name="Wang R."/>
        </authorList>
    </citation>
    <scope>NUCLEOTIDE SEQUENCE [LARGE SCALE GENOMIC DNA]</scope>
    <source>
        <strain evidence="2 3">F10</strain>
    </source>
</reference>
<feature type="region of interest" description="Disordered" evidence="1">
    <location>
        <begin position="210"/>
        <end position="230"/>
    </location>
</feature>
<evidence type="ECO:0000313" key="3">
    <source>
        <dbReference type="Proteomes" id="UP000460157"/>
    </source>
</evidence>
<gene>
    <name evidence="2" type="ORF">GNZ21_13935</name>
</gene>
<comment type="caution">
    <text evidence="2">The sequence shown here is derived from an EMBL/GenBank/DDBJ whole genome shotgun (WGS) entry which is preliminary data.</text>
</comment>
<accession>A0A7K1ULZ7</accession>
<feature type="compositionally biased region" description="Low complexity" evidence="1">
    <location>
        <begin position="215"/>
        <end position="230"/>
    </location>
</feature>
<dbReference type="AlphaFoldDB" id="A0A7K1ULZ7"/>
<evidence type="ECO:0000313" key="2">
    <source>
        <dbReference type="EMBL" id="MVT27436.1"/>
    </source>
</evidence>
<keyword evidence="3" id="KW-1185">Reference proteome</keyword>
<dbReference type="EMBL" id="WRPM01000098">
    <property type="protein sequence ID" value="MVT27436.1"/>
    <property type="molecule type" value="Genomic_DNA"/>
</dbReference>
<dbReference type="OrthoDB" id="5147455at2"/>
<proteinExistence type="predicted"/>
<organism evidence="2 3">
    <name type="scientific">Nesterenkonia alkaliphila</name>
    <dbReference type="NCBI Taxonomy" id="1463631"/>
    <lineage>
        <taxon>Bacteria</taxon>
        <taxon>Bacillati</taxon>
        <taxon>Actinomycetota</taxon>
        <taxon>Actinomycetes</taxon>
        <taxon>Micrococcales</taxon>
        <taxon>Micrococcaceae</taxon>
        <taxon>Nesterenkonia</taxon>
    </lineage>
</organism>
<evidence type="ECO:0000256" key="1">
    <source>
        <dbReference type="SAM" id="MobiDB-lite"/>
    </source>
</evidence>
<dbReference type="RefSeq" id="WP_157325380.1">
    <property type="nucleotide sequence ID" value="NZ_BMFX01000013.1"/>
</dbReference>
<sequence length="303" mass="33849">MTRSLPEKTFEHWCSIHLSYRYRAKLRMWWPPDGADIQIAGSTALLGKRFWLELKTTEWDKRAGRHLLPVDLAQLDKYGRQTVPDYYVFAIPVWTGILGDTPSHPWLRPLDRSALGYQSHSSTKWFAEWTWVVRGSHLRRILSTQITRYRRGQRKSKQATIARTDGTTLTLTRGVADLEQISWRGFWKKMETCGDDQWTAQFVLPRSAVTGGTGSKASSHGAGSAQGAAPGATSRQALISVLGGLDEGAEPAVDTADVYSPLEPGSEEYILTPEDETLRVAGFEWEDEPSRGLISMTPAALSL</sequence>
<protein>
    <submittedName>
        <fullName evidence="2">Uncharacterized protein</fullName>
    </submittedName>
</protein>
<dbReference type="Proteomes" id="UP000460157">
    <property type="component" value="Unassembled WGS sequence"/>
</dbReference>
<name>A0A7K1ULZ7_9MICC</name>